<protein>
    <submittedName>
        <fullName evidence="4">Asp-tRNAAsn/Glu-tRNAGln amidotransferase A subunit</fullName>
    </submittedName>
</protein>
<proteinExistence type="inferred from homology"/>
<dbReference type="Pfam" id="PF01425">
    <property type="entry name" value="Amidase"/>
    <property type="match status" value="1"/>
</dbReference>
<feature type="domain" description="Amidase" evidence="3">
    <location>
        <begin position="33"/>
        <end position="416"/>
    </location>
</feature>
<evidence type="ECO:0000256" key="1">
    <source>
        <dbReference type="ARBA" id="ARBA00009199"/>
    </source>
</evidence>
<gene>
    <name evidence="4" type="ORF">SAMN04488056_11029</name>
</gene>
<name>A0A1I5IX35_9HYPH</name>
<dbReference type="PANTHER" id="PTHR11895:SF151">
    <property type="entry name" value="GLUTAMYL-TRNA(GLN) AMIDOTRANSFERASE SUBUNIT A"/>
    <property type="match status" value="1"/>
</dbReference>
<organism evidence="4 5">
    <name type="scientific">Cohaesibacter marisflavi</name>
    <dbReference type="NCBI Taxonomy" id="655353"/>
    <lineage>
        <taxon>Bacteria</taxon>
        <taxon>Pseudomonadati</taxon>
        <taxon>Pseudomonadota</taxon>
        <taxon>Alphaproteobacteria</taxon>
        <taxon>Hyphomicrobiales</taxon>
        <taxon>Cohaesibacteraceae</taxon>
    </lineage>
</organism>
<dbReference type="STRING" id="655353.SAMN04488056_11029"/>
<dbReference type="InterPro" id="IPR036928">
    <property type="entry name" value="AS_sf"/>
</dbReference>
<dbReference type="SUPFAM" id="SSF75304">
    <property type="entry name" value="Amidase signature (AS) enzymes"/>
    <property type="match status" value="1"/>
</dbReference>
<evidence type="ECO:0000313" key="4">
    <source>
        <dbReference type="EMBL" id="SFO64973.1"/>
    </source>
</evidence>
<evidence type="ECO:0000313" key="5">
    <source>
        <dbReference type="Proteomes" id="UP000199236"/>
    </source>
</evidence>
<dbReference type="Gene3D" id="3.90.1300.10">
    <property type="entry name" value="Amidase signature (AS) domain"/>
    <property type="match status" value="1"/>
</dbReference>
<dbReference type="GO" id="GO:0016740">
    <property type="term" value="F:transferase activity"/>
    <property type="evidence" value="ECO:0007669"/>
    <property type="project" value="UniProtKB-KW"/>
</dbReference>
<dbReference type="PANTHER" id="PTHR11895">
    <property type="entry name" value="TRANSAMIDASE"/>
    <property type="match status" value="1"/>
</dbReference>
<reference evidence="4 5" key="1">
    <citation type="submission" date="2016-10" db="EMBL/GenBank/DDBJ databases">
        <authorList>
            <person name="de Groot N.N."/>
        </authorList>
    </citation>
    <scope>NUCLEOTIDE SEQUENCE [LARGE SCALE GENOMIC DNA]</scope>
    <source>
        <strain evidence="4 5">CGMCC 1.9157</strain>
    </source>
</reference>
<feature type="region of interest" description="Disordered" evidence="2">
    <location>
        <begin position="132"/>
        <end position="151"/>
    </location>
</feature>
<dbReference type="AlphaFoldDB" id="A0A1I5IX35"/>
<comment type="similarity">
    <text evidence="1">Belongs to the amidase family.</text>
</comment>
<dbReference type="InterPro" id="IPR000120">
    <property type="entry name" value="Amidase"/>
</dbReference>
<dbReference type="OrthoDB" id="9777859at2"/>
<evidence type="ECO:0000259" key="3">
    <source>
        <dbReference type="Pfam" id="PF01425"/>
    </source>
</evidence>
<keyword evidence="5" id="KW-1185">Reference proteome</keyword>
<accession>A0A1I5IX35</accession>
<dbReference type="EMBL" id="FOVR01000010">
    <property type="protein sequence ID" value="SFO64973.1"/>
    <property type="molecule type" value="Genomic_DNA"/>
</dbReference>
<keyword evidence="4" id="KW-0808">Transferase</keyword>
<dbReference type="RefSeq" id="WP_090074192.1">
    <property type="nucleotide sequence ID" value="NZ_FOVR01000010.1"/>
</dbReference>
<sequence>MVQASQVKDLVAPVSLLDTLKAIDAGTLSPADSIEACLQRLALIEQQIHAFVSINGHAVNEAKEAKGPLAGIALAVKDIFETRTLATEYNSPIYRGHEPVRDAALVTMARKAGSTVIGKSITTEFAFLDPGQTRNPHNLDHTPGGSSSGSAAAVASGMAHLAFGTQTGGSIIRPAAYCGVTGYKPSYSLMPKVGIKDFSWTLDTAGLFAAKVADCAFAASAITGRNLQVDPEAPFKQPTLGIIRCRTWQEADTDYVARFDMMVESLKRFGTPVVELKPSEHFLSAFKAHQIIQDYEASQALAWEYVNHADQLSPLLRQTLDFAQTITPSDYDEALICARTARRELREQFEDVDALLSLSAPGPAPEGLASTGSPIFNRIWTLLHTPCVNVTGLETENGLPLGVQVIGPEGEDQSTLQIAHWLEGAILRHLKG</sequence>
<dbReference type="Proteomes" id="UP000199236">
    <property type="component" value="Unassembled WGS sequence"/>
</dbReference>
<dbReference type="InterPro" id="IPR023631">
    <property type="entry name" value="Amidase_dom"/>
</dbReference>
<evidence type="ECO:0000256" key="2">
    <source>
        <dbReference type="SAM" id="MobiDB-lite"/>
    </source>
</evidence>